<gene>
    <name evidence="1" type="primary">gobsU</name>
    <name evidence="1" type="ORF">LW2_0010</name>
</gene>
<organism evidence="1">
    <name type="scientific">uncultured Nitrospirae bacterium MY2-3C</name>
    <dbReference type="NCBI Taxonomy" id="798577"/>
    <lineage>
        <taxon>Bacteria</taxon>
        <taxon>Pseudomonadati</taxon>
        <taxon>Nitrospirota</taxon>
        <taxon>environmental samples</taxon>
    </lineage>
</organism>
<accession>D9MNY7</accession>
<name>D9MNY7_9BACT</name>
<dbReference type="AlphaFoldDB" id="D9MNY7"/>
<dbReference type="EMBL" id="HM454280">
    <property type="protein sequence ID" value="ADI87676.1"/>
    <property type="molecule type" value="Genomic_DNA"/>
</dbReference>
<sequence>MKYGEYRKEGVDIGSGVIESAHRVVVQVRMKQSGMHWNKKNVQPIVSLRALYLSGRWSNIVTHLKDAA</sequence>
<reference evidence="1" key="1">
    <citation type="journal article" date="2011" name="Appl. Environ. Microbiol.">
        <title>Metagenomic analysis reveals unexpected subgenomic diversity of magnetotactic bacteria within the phylum Nitrospirae.</title>
        <authorList>
            <person name="Lin W."/>
            <person name="Jogler C."/>
            <person name="Schuler D."/>
            <person name="Pan Y."/>
        </authorList>
    </citation>
    <scope>NUCLEOTIDE SEQUENCE</scope>
</reference>
<protein>
    <submittedName>
        <fullName evidence="1">Uncharacterized protein gobsU</fullName>
    </submittedName>
</protein>
<evidence type="ECO:0000313" key="1">
    <source>
        <dbReference type="EMBL" id="ADI87676.1"/>
    </source>
</evidence>
<proteinExistence type="predicted"/>